<evidence type="ECO:0000313" key="9">
    <source>
        <dbReference type="WBParaSite" id="MBELARI_LOCUS5093"/>
    </source>
</evidence>
<evidence type="ECO:0000256" key="6">
    <source>
        <dbReference type="ARBA" id="ARBA00023211"/>
    </source>
</evidence>
<dbReference type="PANTHER" id="PTHR12992:SF24">
    <property type="entry name" value="PEROXISOMAL COENZYME A DIPHOSPHATASE NUDT7"/>
    <property type="match status" value="1"/>
</dbReference>
<comment type="cofactor">
    <cofactor evidence="2">
        <name>Mg(2+)</name>
        <dbReference type="ChEBI" id="CHEBI:18420"/>
    </cofactor>
</comment>
<dbReference type="Gene3D" id="3.90.79.10">
    <property type="entry name" value="Nucleoside Triphosphate Pyrophosphohydrolase"/>
    <property type="match status" value="1"/>
</dbReference>
<keyword evidence="3" id="KW-0479">Metal-binding</keyword>
<dbReference type="GO" id="GO:0046872">
    <property type="term" value="F:metal ion binding"/>
    <property type="evidence" value="ECO:0007669"/>
    <property type="project" value="UniProtKB-KW"/>
</dbReference>
<dbReference type="SUPFAM" id="SSF55811">
    <property type="entry name" value="Nudix"/>
    <property type="match status" value="1"/>
</dbReference>
<dbReference type="AlphaFoldDB" id="A0AAF3FGD7"/>
<dbReference type="InterPro" id="IPR015797">
    <property type="entry name" value="NUDIX_hydrolase-like_dom_sf"/>
</dbReference>
<feature type="domain" description="Nudix hydrolase" evidence="7">
    <location>
        <begin position="26"/>
        <end position="162"/>
    </location>
</feature>
<evidence type="ECO:0000259" key="7">
    <source>
        <dbReference type="PROSITE" id="PS51462"/>
    </source>
</evidence>
<dbReference type="InterPro" id="IPR045121">
    <property type="entry name" value="CoAse"/>
</dbReference>
<name>A0AAF3FGD7_9BILA</name>
<protein>
    <submittedName>
        <fullName evidence="9">Nudix hydrolase domain-containing protein</fullName>
    </submittedName>
</protein>
<accession>A0AAF3FGD7</accession>
<sequence>MFEEETILLIKKRLDLHFDPPQFVDKKDAAVLILLRGDLPKLDVFLCVRSMNLRKHPGEVCFPGGMWEFGDADLQETAMREAEEETGLRRDHYHFIGSLPSFRSRFGVLVHPSIALLRSNANFSPTLNVDEVEKIFWQPLSDFLTKDFHQSYVWDNVYTVHSFDFKEAHCFGFTAFICVVVAMCLFDRVPDFDLSEAITTKMMQSVGTKSVVSAIFRICGRPIEEHERLYREAKL</sequence>
<keyword evidence="8" id="KW-1185">Reference proteome</keyword>
<keyword evidence="5" id="KW-0460">Magnesium</keyword>
<dbReference type="Pfam" id="PF00293">
    <property type="entry name" value="NUDIX"/>
    <property type="match status" value="1"/>
</dbReference>
<keyword evidence="4" id="KW-0378">Hydrolase</keyword>
<comment type="cofactor">
    <cofactor evidence="1">
        <name>Mn(2+)</name>
        <dbReference type="ChEBI" id="CHEBI:29035"/>
    </cofactor>
</comment>
<dbReference type="Proteomes" id="UP000887575">
    <property type="component" value="Unassembled WGS sequence"/>
</dbReference>
<evidence type="ECO:0000256" key="4">
    <source>
        <dbReference type="ARBA" id="ARBA00022801"/>
    </source>
</evidence>
<evidence type="ECO:0000256" key="5">
    <source>
        <dbReference type="ARBA" id="ARBA00022842"/>
    </source>
</evidence>
<dbReference type="PANTHER" id="PTHR12992">
    <property type="entry name" value="NUDIX HYDROLASE"/>
    <property type="match status" value="1"/>
</dbReference>
<evidence type="ECO:0000256" key="2">
    <source>
        <dbReference type="ARBA" id="ARBA00001946"/>
    </source>
</evidence>
<reference evidence="9" key="1">
    <citation type="submission" date="2024-02" db="UniProtKB">
        <authorList>
            <consortium name="WormBaseParasite"/>
        </authorList>
    </citation>
    <scope>IDENTIFICATION</scope>
</reference>
<dbReference type="InterPro" id="IPR000086">
    <property type="entry name" value="NUDIX_hydrolase_dom"/>
</dbReference>
<dbReference type="CDD" id="cd03426">
    <property type="entry name" value="NUDIX_CoAse_Nudt7"/>
    <property type="match status" value="1"/>
</dbReference>
<evidence type="ECO:0000313" key="8">
    <source>
        <dbReference type="Proteomes" id="UP000887575"/>
    </source>
</evidence>
<keyword evidence="6" id="KW-0464">Manganese</keyword>
<dbReference type="WBParaSite" id="MBELARI_LOCUS5093">
    <property type="protein sequence ID" value="MBELARI_LOCUS5093"/>
    <property type="gene ID" value="MBELARI_LOCUS5093"/>
</dbReference>
<dbReference type="GO" id="GO:0010945">
    <property type="term" value="F:coenzyme A diphosphatase activity"/>
    <property type="evidence" value="ECO:0007669"/>
    <property type="project" value="InterPro"/>
</dbReference>
<evidence type="ECO:0000256" key="3">
    <source>
        <dbReference type="ARBA" id="ARBA00022723"/>
    </source>
</evidence>
<dbReference type="GO" id="GO:0015938">
    <property type="term" value="P:coenzyme A catabolic process"/>
    <property type="evidence" value="ECO:0007669"/>
    <property type="project" value="TreeGrafter"/>
</dbReference>
<organism evidence="8 9">
    <name type="scientific">Mesorhabditis belari</name>
    <dbReference type="NCBI Taxonomy" id="2138241"/>
    <lineage>
        <taxon>Eukaryota</taxon>
        <taxon>Metazoa</taxon>
        <taxon>Ecdysozoa</taxon>
        <taxon>Nematoda</taxon>
        <taxon>Chromadorea</taxon>
        <taxon>Rhabditida</taxon>
        <taxon>Rhabditina</taxon>
        <taxon>Rhabditomorpha</taxon>
        <taxon>Rhabditoidea</taxon>
        <taxon>Rhabditidae</taxon>
        <taxon>Mesorhabditinae</taxon>
        <taxon>Mesorhabditis</taxon>
    </lineage>
</organism>
<dbReference type="PROSITE" id="PS51462">
    <property type="entry name" value="NUDIX"/>
    <property type="match status" value="1"/>
</dbReference>
<proteinExistence type="predicted"/>
<evidence type="ECO:0000256" key="1">
    <source>
        <dbReference type="ARBA" id="ARBA00001936"/>
    </source>
</evidence>